<protein>
    <submittedName>
        <fullName evidence="2">Uncharacterized protein</fullName>
    </submittedName>
</protein>
<keyword evidence="1" id="KW-0315">Glutamine amidotransferase</keyword>
<dbReference type="RefSeq" id="XP_008878403.1">
    <property type="nucleotide sequence ID" value="XM_008880181.1"/>
</dbReference>
<sequence length="405" mass="42975">MKVQVFGSAADPEFQKVLGVLEGLAAVHDDVQLSVIEDVSSVRIHVASNSMPPTTVTSVDALLPLLRDHVTFTNSPIPPGIASRDVLPSTNAPLRLFIGGDRSQVGKSTVCLGLLGALLQLGYHPSELAYIKPATQCEEPQLVADFCAYYGIAAQPIGPVVFYSGFTRAFLDQPDPVQASHGLLRDIVRAVDAISTGKRIVLVDGVGYPAVGSICGVSNADVAAALEPISVILVGKKGVGDAVDSFNLNATYFKARHVRVLGGIFNRLPPDGYYSIDQCKAAITRYFSTAESGNDEGRCKAYGFLPELPALAPRTNPAAAAPAAALPWHDLVQAMLRHVDVRALVADAATSMYSRKRPLFPTGIDPIPLDTMTAKKPRRNLTIQWSQPSRAAVQAAAMRSGAPTA</sequence>
<dbReference type="PANTHER" id="PTHR21343:SF10">
    <property type="entry name" value="DRTGG DOMAIN-CONTAINING PROTEIN"/>
    <property type="match status" value="1"/>
</dbReference>
<dbReference type="VEuPathDB" id="FungiDB:H310_12913"/>
<dbReference type="PANTHER" id="PTHR21343">
    <property type="entry name" value="DETHIOBIOTIN SYNTHETASE"/>
    <property type="match status" value="1"/>
</dbReference>
<reference evidence="2" key="1">
    <citation type="submission" date="2013-12" db="EMBL/GenBank/DDBJ databases">
        <title>The Genome Sequence of Aphanomyces invadans NJM9701.</title>
        <authorList>
            <consortium name="The Broad Institute Genomics Platform"/>
            <person name="Russ C."/>
            <person name="Tyler B."/>
            <person name="van West P."/>
            <person name="Dieguez-Uribeondo J."/>
            <person name="Young S.K."/>
            <person name="Zeng Q."/>
            <person name="Gargeya S."/>
            <person name="Fitzgerald M."/>
            <person name="Abouelleil A."/>
            <person name="Alvarado L."/>
            <person name="Chapman S.B."/>
            <person name="Gainer-Dewar J."/>
            <person name="Goldberg J."/>
            <person name="Griggs A."/>
            <person name="Gujja S."/>
            <person name="Hansen M."/>
            <person name="Howarth C."/>
            <person name="Imamovic A."/>
            <person name="Ireland A."/>
            <person name="Larimer J."/>
            <person name="McCowan C."/>
            <person name="Murphy C."/>
            <person name="Pearson M."/>
            <person name="Poon T.W."/>
            <person name="Priest M."/>
            <person name="Roberts A."/>
            <person name="Saif S."/>
            <person name="Shea T."/>
            <person name="Sykes S."/>
            <person name="Wortman J."/>
            <person name="Nusbaum C."/>
            <person name="Birren B."/>
        </authorList>
    </citation>
    <scope>NUCLEOTIDE SEQUENCE [LARGE SCALE GENOMIC DNA]</scope>
    <source>
        <strain evidence="2">NJM9701</strain>
    </source>
</reference>
<accession>A0A024TH32</accession>
<dbReference type="SUPFAM" id="SSF52540">
    <property type="entry name" value="P-loop containing nucleoside triphosphate hydrolases"/>
    <property type="match status" value="1"/>
</dbReference>
<evidence type="ECO:0000313" key="2">
    <source>
        <dbReference type="EMBL" id="ETV92881.1"/>
    </source>
</evidence>
<gene>
    <name evidence="2" type="ORF">H310_12913</name>
</gene>
<dbReference type="GeneID" id="20089963"/>
<dbReference type="OrthoDB" id="426250at2759"/>
<dbReference type="Pfam" id="PF13500">
    <property type="entry name" value="AAA_26"/>
    <property type="match status" value="1"/>
</dbReference>
<dbReference type="eggNOG" id="ENOG502RX19">
    <property type="taxonomic scope" value="Eukaryota"/>
</dbReference>
<dbReference type="InterPro" id="IPR027417">
    <property type="entry name" value="P-loop_NTPase"/>
</dbReference>
<proteinExistence type="predicted"/>
<evidence type="ECO:0000256" key="1">
    <source>
        <dbReference type="ARBA" id="ARBA00022962"/>
    </source>
</evidence>
<dbReference type="EMBL" id="KI913996">
    <property type="protein sequence ID" value="ETV92881.1"/>
    <property type="molecule type" value="Genomic_DNA"/>
</dbReference>
<organism evidence="2">
    <name type="scientific">Aphanomyces invadans</name>
    <dbReference type="NCBI Taxonomy" id="157072"/>
    <lineage>
        <taxon>Eukaryota</taxon>
        <taxon>Sar</taxon>
        <taxon>Stramenopiles</taxon>
        <taxon>Oomycota</taxon>
        <taxon>Saprolegniomycetes</taxon>
        <taxon>Saprolegniales</taxon>
        <taxon>Verrucalvaceae</taxon>
        <taxon>Aphanomyces</taxon>
    </lineage>
</organism>
<dbReference type="Gene3D" id="3.40.50.300">
    <property type="entry name" value="P-loop containing nucleotide triphosphate hydrolases"/>
    <property type="match status" value="1"/>
</dbReference>
<name>A0A024TH32_9STRA</name>
<dbReference type="AlphaFoldDB" id="A0A024TH32"/>